<evidence type="ECO:0000259" key="4">
    <source>
        <dbReference type="PROSITE" id="PS01124"/>
    </source>
</evidence>
<keyword evidence="2" id="KW-0238">DNA-binding</keyword>
<dbReference type="EMBL" id="JAEUGD010000066">
    <property type="protein sequence ID" value="MBL6449349.1"/>
    <property type="molecule type" value="Genomic_DNA"/>
</dbReference>
<dbReference type="Pfam" id="PF12833">
    <property type="entry name" value="HTH_18"/>
    <property type="match status" value="1"/>
</dbReference>
<dbReference type="InterPro" id="IPR009057">
    <property type="entry name" value="Homeodomain-like_sf"/>
</dbReference>
<dbReference type="InterPro" id="IPR018060">
    <property type="entry name" value="HTH_AraC"/>
</dbReference>
<dbReference type="SMART" id="SM00342">
    <property type="entry name" value="HTH_ARAC"/>
    <property type="match status" value="1"/>
</dbReference>
<keyword evidence="3" id="KW-0804">Transcription</keyword>
<dbReference type="PANTHER" id="PTHR43280:SF28">
    <property type="entry name" value="HTH-TYPE TRANSCRIPTIONAL ACTIVATOR RHAS"/>
    <property type="match status" value="1"/>
</dbReference>
<dbReference type="RefSeq" id="WP_202858878.1">
    <property type="nucleotide sequence ID" value="NZ_JAEUGD010000066.1"/>
</dbReference>
<dbReference type="PROSITE" id="PS01124">
    <property type="entry name" value="HTH_ARAC_FAMILY_2"/>
    <property type="match status" value="1"/>
</dbReference>
<evidence type="ECO:0000313" key="6">
    <source>
        <dbReference type="Proteomes" id="UP000614216"/>
    </source>
</evidence>
<dbReference type="AlphaFoldDB" id="A0A937G039"/>
<comment type="caution">
    <text evidence="5">The sequence shown here is derived from an EMBL/GenBank/DDBJ whole genome shotgun (WGS) entry which is preliminary data.</text>
</comment>
<accession>A0A937G039</accession>
<keyword evidence="1" id="KW-0805">Transcription regulation</keyword>
<dbReference type="SUPFAM" id="SSF46689">
    <property type="entry name" value="Homeodomain-like"/>
    <property type="match status" value="1"/>
</dbReference>
<dbReference type="InterPro" id="IPR046532">
    <property type="entry name" value="DUF6597"/>
</dbReference>
<dbReference type="GO" id="GO:0003700">
    <property type="term" value="F:DNA-binding transcription factor activity"/>
    <property type="evidence" value="ECO:0007669"/>
    <property type="project" value="InterPro"/>
</dbReference>
<organism evidence="5 6">
    <name type="scientific">Fulvivirga marina</name>
    <dbReference type="NCBI Taxonomy" id="2494733"/>
    <lineage>
        <taxon>Bacteria</taxon>
        <taxon>Pseudomonadati</taxon>
        <taxon>Bacteroidota</taxon>
        <taxon>Cytophagia</taxon>
        <taxon>Cytophagales</taxon>
        <taxon>Fulvivirgaceae</taxon>
        <taxon>Fulvivirga</taxon>
    </lineage>
</organism>
<gene>
    <name evidence="5" type="ORF">JMN32_23765</name>
</gene>
<dbReference type="Pfam" id="PF20240">
    <property type="entry name" value="DUF6597"/>
    <property type="match status" value="1"/>
</dbReference>
<dbReference type="GO" id="GO:0043565">
    <property type="term" value="F:sequence-specific DNA binding"/>
    <property type="evidence" value="ECO:0007669"/>
    <property type="project" value="InterPro"/>
</dbReference>
<keyword evidence="6" id="KW-1185">Reference proteome</keyword>
<dbReference type="Proteomes" id="UP000614216">
    <property type="component" value="Unassembled WGS sequence"/>
</dbReference>
<proteinExistence type="predicted"/>
<sequence length="272" mass="31407">MKYEQIPIPPALETFIQSIWKLEDDEHRRDHFQSFQLIADSSPGLIFQHADFGNFFREGKQLPAAFVFGPSTKFGTLQLEGSFKAMGIFFYPDALKTVFGLKAEQLTDTCMDIDTMTHVKSRSLVEKLLNAESIEDRLNLMLSALQKLRADHESNIDVNVSFAISEILASHGRLSLRELSKNMNLSERTIERKFRENIGITPKLFSRLCQFQSSLRYLKSQNHHKLSDVAFEFEFSDQSHFIRTFKEFSGFTPNNFIRRSKELVDNLAQPVR</sequence>
<dbReference type="Gene3D" id="1.10.10.60">
    <property type="entry name" value="Homeodomain-like"/>
    <property type="match status" value="1"/>
</dbReference>
<reference evidence="5" key="1">
    <citation type="submission" date="2021-01" db="EMBL/GenBank/DDBJ databases">
        <title>Fulvivirga kasyanovii gen. nov., sp nov., a novel member of the phylum Bacteroidetes isolated from seawater in a mussel farm.</title>
        <authorList>
            <person name="Zhao L.-H."/>
            <person name="Wang Z.-J."/>
        </authorList>
    </citation>
    <scope>NUCLEOTIDE SEQUENCE</scope>
    <source>
        <strain evidence="5">29W222</strain>
    </source>
</reference>
<evidence type="ECO:0000313" key="5">
    <source>
        <dbReference type="EMBL" id="MBL6449349.1"/>
    </source>
</evidence>
<name>A0A937G039_9BACT</name>
<protein>
    <submittedName>
        <fullName evidence="5">Helix-turn-helix transcriptional regulator</fullName>
    </submittedName>
</protein>
<feature type="domain" description="HTH araC/xylS-type" evidence="4">
    <location>
        <begin position="158"/>
        <end position="259"/>
    </location>
</feature>
<evidence type="ECO:0000256" key="3">
    <source>
        <dbReference type="ARBA" id="ARBA00023163"/>
    </source>
</evidence>
<dbReference type="PANTHER" id="PTHR43280">
    <property type="entry name" value="ARAC-FAMILY TRANSCRIPTIONAL REGULATOR"/>
    <property type="match status" value="1"/>
</dbReference>
<evidence type="ECO:0000256" key="2">
    <source>
        <dbReference type="ARBA" id="ARBA00023125"/>
    </source>
</evidence>
<evidence type="ECO:0000256" key="1">
    <source>
        <dbReference type="ARBA" id="ARBA00023015"/>
    </source>
</evidence>